<evidence type="ECO:0000313" key="3">
    <source>
        <dbReference type="Proteomes" id="UP000590511"/>
    </source>
</evidence>
<dbReference type="Proteomes" id="UP000590511">
    <property type="component" value="Unassembled WGS sequence"/>
</dbReference>
<reference evidence="1 4" key="2">
    <citation type="submission" date="2021-01" db="EMBL/GenBank/DDBJ databases">
        <title>Whole genome shotgun sequence of Actinoplanes lobatus NBRC 12513.</title>
        <authorList>
            <person name="Komaki H."/>
            <person name="Tamura T."/>
        </authorList>
    </citation>
    <scope>NUCLEOTIDE SEQUENCE [LARGE SCALE GENOMIC DNA]</scope>
    <source>
        <strain evidence="1 4">NBRC 12513</strain>
    </source>
</reference>
<dbReference type="EMBL" id="JACHNC010000001">
    <property type="protein sequence ID" value="MBB4754995.1"/>
    <property type="molecule type" value="Genomic_DNA"/>
</dbReference>
<organism evidence="2 3">
    <name type="scientific">Actinoplanes lobatus</name>
    <dbReference type="NCBI Taxonomy" id="113568"/>
    <lineage>
        <taxon>Bacteria</taxon>
        <taxon>Bacillati</taxon>
        <taxon>Actinomycetota</taxon>
        <taxon>Actinomycetes</taxon>
        <taxon>Micromonosporales</taxon>
        <taxon>Micromonosporaceae</taxon>
        <taxon>Actinoplanes</taxon>
    </lineage>
</organism>
<dbReference type="AlphaFoldDB" id="A0A7W7MMA6"/>
<protein>
    <submittedName>
        <fullName evidence="2">Uncharacterized protein</fullName>
    </submittedName>
</protein>
<accession>A0A7W7MMA6</accession>
<name>A0A7W7MMA6_9ACTN</name>
<reference evidence="2 3" key="1">
    <citation type="submission" date="2020-08" db="EMBL/GenBank/DDBJ databases">
        <title>Sequencing the genomes of 1000 actinobacteria strains.</title>
        <authorList>
            <person name="Klenk H.-P."/>
        </authorList>
    </citation>
    <scope>NUCLEOTIDE SEQUENCE [LARGE SCALE GENOMIC DNA]</scope>
    <source>
        <strain evidence="2 3">DSM 43150</strain>
    </source>
</reference>
<dbReference type="Proteomes" id="UP000631312">
    <property type="component" value="Unassembled WGS sequence"/>
</dbReference>
<keyword evidence="4" id="KW-1185">Reference proteome</keyword>
<evidence type="ECO:0000313" key="4">
    <source>
        <dbReference type="Proteomes" id="UP000631312"/>
    </source>
</evidence>
<proteinExistence type="predicted"/>
<evidence type="ECO:0000313" key="1">
    <source>
        <dbReference type="EMBL" id="GIE40686.1"/>
    </source>
</evidence>
<dbReference type="EMBL" id="BOMP01000051">
    <property type="protein sequence ID" value="GIE40686.1"/>
    <property type="molecule type" value="Genomic_DNA"/>
</dbReference>
<sequence length="421" mass="44769">MWDDEELTGAEILGHHTLGPAGGKGLSGPDGWRGGVRCGHPLVYPVPAEDLPVTLRGRAALGHHRYVGALFAFDLDVLEPGRRYTAARFDVTLADGGSRAVRLDLDGDEFGLVTGSPASGVAALATAAAGKRGGLLRRLLGRRGVPRAWANGVQTASFGWSWEDPRGRFVLPRTYGMHALLEIPAGAPEVAGLLSVQVETTGPGGRETAVLSDAVPFTEPLTPAAGPDGASVRLCMAADVVGYSRRGNAETELLQHDLVEVLGRARLAAGITDRQVDPQPQGDGQFTVLPYGIDESRVIPALLRELGERLAERDRGRAADETMRLRVALHRGLVKQGENGWVGTSAIAVHRLLDSAPLREAIKTNPSAVYALGVPDVLYRDVIVHAVQPPVAADFRAMTVELPEKGFLERGWIHVGPEVTA</sequence>
<gene>
    <name evidence="1" type="ORF">Alo02nite_35840</name>
    <name evidence="2" type="ORF">BJ964_009156</name>
</gene>
<comment type="caution">
    <text evidence="2">The sequence shown here is derived from an EMBL/GenBank/DDBJ whole genome shotgun (WGS) entry which is preliminary data.</text>
</comment>
<dbReference type="RefSeq" id="WP_188126473.1">
    <property type="nucleotide sequence ID" value="NZ_BOMP01000051.1"/>
</dbReference>
<evidence type="ECO:0000313" key="2">
    <source>
        <dbReference type="EMBL" id="MBB4754995.1"/>
    </source>
</evidence>